<proteinExistence type="predicted"/>
<keyword evidence="1" id="KW-1133">Transmembrane helix</keyword>
<reference evidence="3" key="1">
    <citation type="journal article" date="2019" name="Int. J. Syst. Evol. Microbiol.">
        <title>The Global Catalogue of Microorganisms (GCM) 10K type strain sequencing project: providing services to taxonomists for standard genome sequencing and annotation.</title>
        <authorList>
            <consortium name="The Broad Institute Genomics Platform"/>
            <consortium name="The Broad Institute Genome Sequencing Center for Infectious Disease"/>
            <person name="Wu L."/>
            <person name="Ma J."/>
        </authorList>
    </citation>
    <scope>NUCLEOTIDE SEQUENCE [LARGE SCALE GENOMIC DNA]</scope>
    <source>
        <strain evidence="3">CCUG 56607</strain>
    </source>
</reference>
<feature type="transmembrane region" description="Helical" evidence="1">
    <location>
        <begin position="29"/>
        <end position="53"/>
    </location>
</feature>
<keyword evidence="1" id="KW-0812">Transmembrane</keyword>
<accession>A0ABW3L6P2</accession>
<sequence>MEIIGLAATLLIIINLAWKNRSSLSKLNTLQWITSVIAFITTVAICTGVFLYIFPMIDVWISGELLTFTVKFIIVGVVISMARSLLYNVLKTITGGVLPHSLGSEDNNK</sequence>
<comment type="caution">
    <text evidence="2">The sequence shown here is derived from an EMBL/GenBank/DDBJ whole genome shotgun (WGS) entry which is preliminary data.</text>
</comment>
<keyword evidence="1" id="KW-0472">Membrane</keyword>
<evidence type="ECO:0000256" key="1">
    <source>
        <dbReference type="SAM" id="Phobius"/>
    </source>
</evidence>
<gene>
    <name evidence="2" type="ORF">ACFQ2J_16855</name>
</gene>
<evidence type="ECO:0008006" key="4">
    <source>
        <dbReference type="Google" id="ProtNLM"/>
    </source>
</evidence>
<protein>
    <recommendedName>
        <fullName evidence="4">Holin</fullName>
    </recommendedName>
</protein>
<keyword evidence="3" id="KW-1185">Reference proteome</keyword>
<feature type="transmembrane region" description="Helical" evidence="1">
    <location>
        <begin position="65"/>
        <end position="86"/>
    </location>
</feature>
<organism evidence="2 3">
    <name type="scientific">Thalassobacillus hwangdonensis</name>
    <dbReference type="NCBI Taxonomy" id="546108"/>
    <lineage>
        <taxon>Bacteria</taxon>
        <taxon>Bacillati</taxon>
        <taxon>Bacillota</taxon>
        <taxon>Bacilli</taxon>
        <taxon>Bacillales</taxon>
        <taxon>Bacillaceae</taxon>
        <taxon>Thalassobacillus</taxon>
    </lineage>
</organism>
<name>A0ABW3L6P2_9BACI</name>
<dbReference type="EMBL" id="JBHTKL010000006">
    <property type="protein sequence ID" value="MFD1020860.1"/>
    <property type="molecule type" value="Genomic_DNA"/>
</dbReference>
<evidence type="ECO:0000313" key="2">
    <source>
        <dbReference type="EMBL" id="MFD1020860.1"/>
    </source>
</evidence>
<evidence type="ECO:0000313" key="3">
    <source>
        <dbReference type="Proteomes" id="UP001596990"/>
    </source>
</evidence>
<dbReference type="RefSeq" id="WP_386063276.1">
    <property type="nucleotide sequence ID" value="NZ_JBHTKL010000006.1"/>
</dbReference>
<dbReference type="Proteomes" id="UP001596990">
    <property type="component" value="Unassembled WGS sequence"/>
</dbReference>